<gene>
    <name evidence="9" type="ORF">P8192_01815</name>
</gene>
<evidence type="ECO:0000256" key="7">
    <source>
        <dbReference type="RuleBase" id="RU363032"/>
    </source>
</evidence>
<proteinExistence type="inferred from homology"/>
<dbReference type="InterPro" id="IPR035906">
    <property type="entry name" value="MetI-like_sf"/>
</dbReference>
<keyword evidence="10" id="KW-1185">Reference proteome</keyword>
<feature type="transmembrane region" description="Helical" evidence="7">
    <location>
        <begin position="106"/>
        <end position="124"/>
    </location>
</feature>
<organism evidence="9 10">
    <name type="scientific">Citricoccus muralis</name>
    <dbReference type="NCBI Taxonomy" id="169134"/>
    <lineage>
        <taxon>Bacteria</taxon>
        <taxon>Bacillati</taxon>
        <taxon>Actinomycetota</taxon>
        <taxon>Actinomycetes</taxon>
        <taxon>Micrococcales</taxon>
        <taxon>Micrococcaceae</taxon>
        <taxon>Citricoccus</taxon>
    </lineage>
</organism>
<accession>A0ABY8H7I5</accession>
<dbReference type="EMBL" id="CP121252">
    <property type="protein sequence ID" value="WFP16886.1"/>
    <property type="molecule type" value="Genomic_DNA"/>
</dbReference>
<feature type="transmembrane region" description="Helical" evidence="7">
    <location>
        <begin position="233"/>
        <end position="258"/>
    </location>
</feature>
<dbReference type="RefSeq" id="WP_278158014.1">
    <property type="nucleotide sequence ID" value="NZ_CP121252.1"/>
</dbReference>
<feature type="transmembrane region" description="Helical" evidence="7">
    <location>
        <begin position="7"/>
        <end position="30"/>
    </location>
</feature>
<dbReference type="InterPro" id="IPR000515">
    <property type="entry name" value="MetI-like"/>
</dbReference>
<dbReference type="Proteomes" id="UP001219037">
    <property type="component" value="Chromosome"/>
</dbReference>
<evidence type="ECO:0000256" key="5">
    <source>
        <dbReference type="ARBA" id="ARBA00022989"/>
    </source>
</evidence>
<dbReference type="PROSITE" id="PS50928">
    <property type="entry name" value="ABC_TM1"/>
    <property type="match status" value="1"/>
</dbReference>
<feature type="domain" description="ABC transmembrane type-1" evidence="8">
    <location>
        <begin position="100"/>
        <end position="301"/>
    </location>
</feature>
<feature type="transmembrane region" description="Helical" evidence="7">
    <location>
        <begin position="177"/>
        <end position="198"/>
    </location>
</feature>
<dbReference type="PANTHER" id="PTHR43163:SF6">
    <property type="entry name" value="DIPEPTIDE TRANSPORT SYSTEM PERMEASE PROTEIN DPPB-RELATED"/>
    <property type="match status" value="1"/>
</dbReference>
<dbReference type="Gene3D" id="1.10.3720.10">
    <property type="entry name" value="MetI-like"/>
    <property type="match status" value="1"/>
</dbReference>
<keyword evidence="4 7" id="KW-0812">Transmembrane</keyword>
<keyword evidence="5 7" id="KW-1133">Transmembrane helix</keyword>
<sequence>MTRYIGIRVLLALAVAWAAYTVTFVILYLIPGDPVSAMAAGGMDGGTASAERLEALREQYGFNDPLPVQYATHLLAAVRGDFGVSVQTGQDVTTAIGQVLAPTAQLASAALVLALLLGGGLAVAASYTRSARLRDLLLSLPPVSVSLPTFWVGLLLIQLFSFQLGLFPAMGDDGIDALVLPALTLALPIGAMIAQVLARSLLEASGEPYVVTARAKGITRGAVHTGHVLRNALLPALTMVGLIAGNLLAGSVIVETVFARPGVGQLTVQAVTLQDLPVIQGVVVLGAVVFIAANLAVDLLLPLVDPRVRVGHSYA</sequence>
<dbReference type="PANTHER" id="PTHR43163">
    <property type="entry name" value="DIPEPTIDE TRANSPORT SYSTEM PERMEASE PROTEIN DPPB-RELATED"/>
    <property type="match status" value="1"/>
</dbReference>
<name>A0ABY8H7I5_9MICC</name>
<evidence type="ECO:0000313" key="10">
    <source>
        <dbReference type="Proteomes" id="UP001219037"/>
    </source>
</evidence>
<keyword evidence="2 7" id="KW-0813">Transport</keyword>
<evidence type="ECO:0000256" key="6">
    <source>
        <dbReference type="ARBA" id="ARBA00023136"/>
    </source>
</evidence>
<evidence type="ECO:0000256" key="2">
    <source>
        <dbReference type="ARBA" id="ARBA00022448"/>
    </source>
</evidence>
<dbReference type="SUPFAM" id="SSF161098">
    <property type="entry name" value="MetI-like"/>
    <property type="match status" value="1"/>
</dbReference>
<comment type="subcellular location">
    <subcellularLocation>
        <location evidence="1 7">Cell membrane</location>
        <topology evidence="1 7">Multi-pass membrane protein</topology>
    </subcellularLocation>
</comment>
<evidence type="ECO:0000313" key="9">
    <source>
        <dbReference type="EMBL" id="WFP16886.1"/>
    </source>
</evidence>
<feature type="transmembrane region" description="Helical" evidence="7">
    <location>
        <begin position="278"/>
        <end position="301"/>
    </location>
</feature>
<evidence type="ECO:0000256" key="3">
    <source>
        <dbReference type="ARBA" id="ARBA00022475"/>
    </source>
</evidence>
<dbReference type="Pfam" id="PF00528">
    <property type="entry name" value="BPD_transp_1"/>
    <property type="match status" value="1"/>
</dbReference>
<evidence type="ECO:0000256" key="4">
    <source>
        <dbReference type="ARBA" id="ARBA00022692"/>
    </source>
</evidence>
<keyword evidence="3" id="KW-1003">Cell membrane</keyword>
<dbReference type="CDD" id="cd06261">
    <property type="entry name" value="TM_PBP2"/>
    <property type="match status" value="1"/>
</dbReference>
<dbReference type="Pfam" id="PF19300">
    <property type="entry name" value="BPD_transp_1_N"/>
    <property type="match status" value="1"/>
</dbReference>
<evidence type="ECO:0000256" key="1">
    <source>
        <dbReference type="ARBA" id="ARBA00004651"/>
    </source>
</evidence>
<comment type="similarity">
    <text evidence="7">Belongs to the binding-protein-dependent transport system permease family.</text>
</comment>
<reference evidence="9 10" key="1">
    <citation type="submission" date="2023-04" db="EMBL/GenBank/DDBJ databases">
        <title>Funneling lignin-derived compounds into biodiesel using alkali-halophilic Citricoccus sp. P2.</title>
        <authorList>
            <person name="Luo C.-B."/>
        </authorList>
    </citation>
    <scope>NUCLEOTIDE SEQUENCE [LARGE SCALE GENOMIC DNA]</scope>
    <source>
        <strain evidence="9 10">P2</strain>
    </source>
</reference>
<feature type="transmembrane region" description="Helical" evidence="7">
    <location>
        <begin position="136"/>
        <end position="157"/>
    </location>
</feature>
<protein>
    <submittedName>
        <fullName evidence="9">ABC transporter permease</fullName>
    </submittedName>
</protein>
<dbReference type="InterPro" id="IPR045621">
    <property type="entry name" value="BPD_transp_1_N"/>
</dbReference>
<evidence type="ECO:0000259" key="8">
    <source>
        <dbReference type="PROSITE" id="PS50928"/>
    </source>
</evidence>
<keyword evidence="6 7" id="KW-0472">Membrane</keyword>